<dbReference type="RefSeq" id="WP_163963271.1">
    <property type="nucleotide sequence ID" value="NZ_JAAIVB010000037.1"/>
</dbReference>
<dbReference type="Proteomes" id="UP000482155">
    <property type="component" value="Unassembled WGS sequence"/>
</dbReference>
<evidence type="ECO:0000256" key="4">
    <source>
        <dbReference type="ARBA" id="ARBA00022576"/>
    </source>
</evidence>
<keyword evidence="6" id="KW-0663">Pyridoxal phosphate</keyword>
<dbReference type="GO" id="GO:0042802">
    <property type="term" value="F:identical protein binding"/>
    <property type="evidence" value="ECO:0007669"/>
    <property type="project" value="TreeGrafter"/>
</dbReference>
<dbReference type="InterPro" id="IPR015424">
    <property type="entry name" value="PyrdxlP-dep_Trfase"/>
</dbReference>
<comment type="cofactor">
    <cofactor evidence="1 7">
        <name>pyridoxal 5'-phosphate</name>
        <dbReference type="ChEBI" id="CHEBI:597326"/>
    </cofactor>
</comment>
<dbReference type="InterPro" id="IPR004838">
    <property type="entry name" value="NHTrfase_class1_PyrdxlP-BS"/>
</dbReference>
<evidence type="ECO:0000256" key="3">
    <source>
        <dbReference type="ARBA" id="ARBA00011738"/>
    </source>
</evidence>
<evidence type="ECO:0000256" key="1">
    <source>
        <dbReference type="ARBA" id="ARBA00001933"/>
    </source>
</evidence>
<dbReference type="PANTHER" id="PTHR11879:SF37">
    <property type="entry name" value="AROMATIC-AMINO-ACID AMINOTRANSFERASE"/>
    <property type="match status" value="1"/>
</dbReference>
<comment type="caution">
    <text evidence="9">The sequence shown here is derived from an EMBL/GenBank/DDBJ whole genome shotgun (WGS) entry which is preliminary data.</text>
</comment>
<sequence length="404" mass="44100">MSQTQAASPFAAVDMAPRDPILGITEAFNADKNPNKVNLGVGVYYDDNGKVPLLECVKKSEAQLMEKATPRTYLPIEGLAAYDKAVQELVFGADSAIVQEKRAVTAQALGGTGALKLGADFLKRFAPESQVWISDPSWENHRALFESAGFKVNNYPYYDPATRGVNFAGMLSALKEMPKGSIVVLHACCHNPTGADLTDDQWTDVIKVVSERGLIPFLDMAYQGFGDGIDEDGKVVRRFAETGGAMFVSNSFSKSFSLYGERVGALSIVATSAEEAARVLSQLKRVIRTNYSNPPTHGGQVVATALSTPELRKVWEDELAGMRVRIREMRKALVSKLKEKAPSHDFDFVIKQRGMFSYSGLTKEQVGRLRDEFSIYAVDTGRICVAALNSRNIDAVVDAIAKVL</sequence>
<organism evidence="9 10">
    <name type="scientific">Noviherbaspirillum galbum</name>
    <dbReference type="NCBI Taxonomy" id="2709383"/>
    <lineage>
        <taxon>Bacteria</taxon>
        <taxon>Pseudomonadati</taxon>
        <taxon>Pseudomonadota</taxon>
        <taxon>Betaproteobacteria</taxon>
        <taxon>Burkholderiales</taxon>
        <taxon>Oxalobacteraceae</taxon>
        <taxon>Noviherbaspirillum</taxon>
    </lineage>
</organism>
<comment type="similarity">
    <text evidence="2 7">Belongs to the class-I pyridoxal-phosphate-dependent aminotransferase family.</text>
</comment>
<keyword evidence="5 7" id="KW-0808">Transferase</keyword>
<dbReference type="Gene3D" id="3.90.1150.10">
    <property type="entry name" value="Aspartate Aminotransferase, domain 1"/>
    <property type="match status" value="1"/>
</dbReference>
<evidence type="ECO:0000256" key="2">
    <source>
        <dbReference type="ARBA" id="ARBA00007441"/>
    </source>
</evidence>
<name>A0A6B3STR3_9BURK</name>
<dbReference type="EMBL" id="JAAIVB010000037">
    <property type="protein sequence ID" value="NEX61762.1"/>
    <property type="molecule type" value="Genomic_DNA"/>
</dbReference>
<dbReference type="Pfam" id="PF00155">
    <property type="entry name" value="Aminotran_1_2"/>
    <property type="match status" value="1"/>
</dbReference>
<dbReference type="NCBIfam" id="NF006719">
    <property type="entry name" value="PRK09257.1"/>
    <property type="match status" value="1"/>
</dbReference>
<dbReference type="FunFam" id="3.90.1150.10:FF:000001">
    <property type="entry name" value="Aspartate aminotransferase"/>
    <property type="match status" value="1"/>
</dbReference>
<reference evidence="9 10" key="1">
    <citation type="submission" date="2020-02" db="EMBL/GenBank/DDBJ databases">
        <authorList>
            <person name="Kim M.K."/>
        </authorList>
    </citation>
    <scope>NUCLEOTIDE SEQUENCE [LARGE SCALE GENOMIC DNA]</scope>
    <source>
        <strain evidence="9 10">17J57-3</strain>
    </source>
</reference>
<keyword evidence="10" id="KW-1185">Reference proteome</keyword>
<dbReference type="CDD" id="cd00609">
    <property type="entry name" value="AAT_like"/>
    <property type="match status" value="1"/>
</dbReference>
<dbReference type="PANTHER" id="PTHR11879">
    <property type="entry name" value="ASPARTATE AMINOTRANSFERASE"/>
    <property type="match status" value="1"/>
</dbReference>
<dbReference type="InterPro" id="IPR015422">
    <property type="entry name" value="PyrdxlP-dep_Trfase_small"/>
</dbReference>
<proteinExistence type="inferred from homology"/>
<feature type="domain" description="Aminotransferase class I/classII large" evidence="8">
    <location>
        <begin position="35"/>
        <end position="400"/>
    </location>
</feature>
<evidence type="ECO:0000259" key="8">
    <source>
        <dbReference type="Pfam" id="PF00155"/>
    </source>
</evidence>
<dbReference type="InterPro" id="IPR004839">
    <property type="entry name" value="Aminotransferase_I/II_large"/>
</dbReference>
<evidence type="ECO:0000256" key="6">
    <source>
        <dbReference type="ARBA" id="ARBA00022898"/>
    </source>
</evidence>
<dbReference type="InterPro" id="IPR015421">
    <property type="entry name" value="PyrdxlP-dep_Trfase_major"/>
</dbReference>
<accession>A0A6B3STR3</accession>
<comment type="subunit">
    <text evidence="3">Homodimer.</text>
</comment>
<dbReference type="GO" id="GO:0005829">
    <property type="term" value="C:cytosol"/>
    <property type="evidence" value="ECO:0007669"/>
    <property type="project" value="TreeGrafter"/>
</dbReference>
<gene>
    <name evidence="9" type="ORF">G3574_11790</name>
</gene>
<dbReference type="Gene3D" id="3.40.640.10">
    <property type="entry name" value="Type I PLP-dependent aspartate aminotransferase-like (Major domain)"/>
    <property type="match status" value="1"/>
</dbReference>
<evidence type="ECO:0000313" key="10">
    <source>
        <dbReference type="Proteomes" id="UP000482155"/>
    </source>
</evidence>
<evidence type="ECO:0000256" key="5">
    <source>
        <dbReference type="ARBA" id="ARBA00022679"/>
    </source>
</evidence>
<dbReference type="EC" id="2.6.1.-" evidence="7"/>
<dbReference type="FunFam" id="3.40.640.10:FF:000015">
    <property type="entry name" value="Aspartate aminotransferase"/>
    <property type="match status" value="1"/>
</dbReference>
<evidence type="ECO:0000313" key="9">
    <source>
        <dbReference type="EMBL" id="NEX61762.1"/>
    </source>
</evidence>
<dbReference type="PRINTS" id="PR00799">
    <property type="entry name" value="TRANSAMINASE"/>
</dbReference>
<dbReference type="SUPFAM" id="SSF53383">
    <property type="entry name" value="PLP-dependent transferases"/>
    <property type="match status" value="1"/>
</dbReference>
<dbReference type="AlphaFoldDB" id="A0A6B3STR3"/>
<dbReference type="PROSITE" id="PS00105">
    <property type="entry name" value="AA_TRANSFER_CLASS_1"/>
    <property type="match status" value="1"/>
</dbReference>
<dbReference type="GO" id="GO:0004838">
    <property type="term" value="F:L-tyrosine-2-oxoglutarate transaminase activity"/>
    <property type="evidence" value="ECO:0007669"/>
    <property type="project" value="TreeGrafter"/>
</dbReference>
<evidence type="ECO:0000256" key="7">
    <source>
        <dbReference type="RuleBase" id="RU000481"/>
    </source>
</evidence>
<dbReference type="InterPro" id="IPR000796">
    <property type="entry name" value="Asp_trans"/>
</dbReference>
<dbReference type="GO" id="GO:0030170">
    <property type="term" value="F:pyridoxal phosphate binding"/>
    <property type="evidence" value="ECO:0007669"/>
    <property type="project" value="InterPro"/>
</dbReference>
<protein>
    <recommendedName>
        <fullName evidence="7">Aminotransferase</fullName>
        <ecNumber evidence="7">2.6.1.-</ecNumber>
    </recommendedName>
</protein>
<dbReference type="GO" id="GO:0033585">
    <property type="term" value="P:L-phenylalanine biosynthetic process from chorismate via phenylpyruvate"/>
    <property type="evidence" value="ECO:0007669"/>
    <property type="project" value="TreeGrafter"/>
</dbReference>
<keyword evidence="4 7" id="KW-0032">Aminotransferase</keyword>